<evidence type="ECO:0000313" key="2">
    <source>
        <dbReference type="Proteomes" id="UP000198761"/>
    </source>
</evidence>
<feature type="non-terminal residue" evidence="1">
    <location>
        <position position="1"/>
    </location>
</feature>
<proteinExistence type="predicted"/>
<dbReference type="EMBL" id="FOCE01000014">
    <property type="protein sequence ID" value="SEO19808.1"/>
    <property type="molecule type" value="Genomic_DNA"/>
</dbReference>
<accession>A0A1H8MRE5</accession>
<evidence type="ECO:0000313" key="1">
    <source>
        <dbReference type="EMBL" id="SEO19808.1"/>
    </source>
</evidence>
<keyword evidence="2" id="KW-1185">Reference proteome</keyword>
<organism evidence="1 2">
    <name type="scientific">Gemmobacter aquatilis</name>
    <dbReference type="NCBI Taxonomy" id="933059"/>
    <lineage>
        <taxon>Bacteria</taxon>
        <taxon>Pseudomonadati</taxon>
        <taxon>Pseudomonadota</taxon>
        <taxon>Alphaproteobacteria</taxon>
        <taxon>Rhodobacterales</taxon>
        <taxon>Paracoccaceae</taxon>
        <taxon>Gemmobacter</taxon>
    </lineage>
</organism>
<dbReference type="InterPro" id="IPR051162">
    <property type="entry name" value="T4SS_component"/>
</dbReference>
<dbReference type="PANTHER" id="PTHR30121:SF12">
    <property type="entry name" value="TYPE IV SECRETION SYSTEM PROTEIN CAGE"/>
    <property type="match status" value="1"/>
</dbReference>
<sequence>PDGRYGWVFGEASEPVVDFTSHDVTAVDLTEILDLGTERTAILGYLFRRIEMLIEEKRPTLIIIDEAWKVLDDEYFAKKLAEWLVTARKKNVVVVMMTQFPSQIRGSKARSILEALPNQLLFPNGEATASDYDSFRLTDGELDFVLGPIPGQRLVLSRNAQSSTVLNVDLKSLGPLLTALGGGQAGLNAFGADYAARPNFWME</sequence>
<gene>
    <name evidence="1" type="ORF">SAMN04488103_11437</name>
</gene>
<dbReference type="Proteomes" id="UP000198761">
    <property type="component" value="Unassembled WGS sequence"/>
</dbReference>
<dbReference type="AlphaFoldDB" id="A0A1H8MRE5"/>
<dbReference type="InterPro" id="IPR027417">
    <property type="entry name" value="P-loop_NTPase"/>
</dbReference>
<dbReference type="PANTHER" id="PTHR30121">
    <property type="entry name" value="UNCHARACTERIZED PROTEIN YJGR-RELATED"/>
    <property type="match status" value="1"/>
</dbReference>
<name>A0A1H8MRE5_9RHOB</name>
<dbReference type="SUPFAM" id="SSF52540">
    <property type="entry name" value="P-loop containing nucleoside triphosphate hydrolases"/>
    <property type="match status" value="1"/>
</dbReference>
<protein>
    <submittedName>
        <fullName evidence="1">AAA-like domain-containing protein</fullName>
    </submittedName>
</protein>
<reference evidence="1 2" key="1">
    <citation type="submission" date="2016-10" db="EMBL/GenBank/DDBJ databases">
        <authorList>
            <person name="de Groot N.N."/>
        </authorList>
    </citation>
    <scope>NUCLEOTIDE SEQUENCE [LARGE SCALE GENOMIC DNA]</scope>
    <source>
        <strain evidence="1 2">DSM 3857</strain>
    </source>
</reference>
<dbReference type="Gene3D" id="3.40.50.300">
    <property type="entry name" value="P-loop containing nucleotide triphosphate hydrolases"/>
    <property type="match status" value="1"/>
</dbReference>